<dbReference type="KEGG" id="mgin:FRZ54_02335"/>
<evidence type="ECO:0000256" key="1">
    <source>
        <dbReference type="SAM" id="Phobius"/>
    </source>
</evidence>
<feature type="transmembrane region" description="Helical" evidence="1">
    <location>
        <begin position="151"/>
        <end position="167"/>
    </location>
</feature>
<dbReference type="OrthoDB" id="9801588at2"/>
<dbReference type="EMBL" id="CP042436">
    <property type="protein sequence ID" value="QEC61469.1"/>
    <property type="molecule type" value="Genomic_DNA"/>
</dbReference>
<keyword evidence="1" id="KW-0472">Membrane</keyword>
<feature type="transmembrane region" description="Helical" evidence="1">
    <location>
        <begin position="106"/>
        <end position="131"/>
    </location>
</feature>
<feature type="transmembrane region" description="Helical" evidence="1">
    <location>
        <begin position="12"/>
        <end position="34"/>
    </location>
</feature>
<accession>A0A5B8UR53</accession>
<sequence>MRQLTNTKSRLNIGWKLMVVFGAHWCLLAVLMPLTSYLSLPNQPMTTFGIADEKLTGLSWGQIISVSPDLGLWIVLTKISMSAMMMGLGILIATLSYKVYRQGDRWAWRALLASTLIPIFVYYGFICAIHISHRIPIWTFRPGSSGVMADLVNVFVLTWLYFGLWYPRKHLKD</sequence>
<dbReference type="Proteomes" id="UP000321479">
    <property type="component" value="Chromosome"/>
</dbReference>
<gene>
    <name evidence="2" type="ORF">FRZ54_02335</name>
</gene>
<evidence type="ECO:0000313" key="2">
    <source>
        <dbReference type="EMBL" id="QEC61469.1"/>
    </source>
</evidence>
<dbReference type="AlphaFoldDB" id="A0A5B8UR53"/>
<organism evidence="2 3">
    <name type="scientific">Mucilaginibacter ginsenosidivorans</name>
    <dbReference type="NCBI Taxonomy" id="398053"/>
    <lineage>
        <taxon>Bacteria</taxon>
        <taxon>Pseudomonadati</taxon>
        <taxon>Bacteroidota</taxon>
        <taxon>Sphingobacteriia</taxon>
        <taxon>Sphingobacteriales</taxon>
        <taxon>Sphingobacteriaceae</taxon>
        <taxon>Mucilaginibacter</taxon>
    </lineage>
</organism>
<reference evidence="2 3" key="1">
    <citation type="journal article" date="2017" name="Curr. Microbiol.">
        <title>Mucilaginibacter ginsenosidivorans sp. nov., Isolated from Soil of Ginseng Field.</title>
        <authorList>
            <person name="Kim M.M."/>
            <person name="Siddiqi M.Z."/>
            <person name="Im W.T."/>
        </authorList>
    </citation>
    <scope>NUCLEOTIDE SEQUENCE [LARGE SCALE GENOMIC DNA]</scope>
    <source>
        <strain evidence="2 3">Gsoil 3017</strain>
    </source>
</reference>
<keyword evidence="1" id="KW-1133">Transmembrane helix</keyword>
<name>A0A5B8UR53_9SPHI</name>
<proteinExistence type="predicted"/>
<keyword evidence="3" id="KW-1185">Reference proteome</keyword>
<dbReference type="RefSeq" id="WP_147030046.1">
    <property type="nucleotide sequence ID" value="NZ_CP042436.1"/>
</dbReference>
<keyword evidence="1" id="KW-0812">Transmembrane</keyword>
<protein>
    <submittedName>
        <fullName evidence="2">Uncharacterized protein</fullName>
    </submittedName>
</protein>
<evidence type="ECO:0000313" key="3">
    <source>
        <dbReference type="Proteomes" id="UP000321479"/>
    </source>
</evidence>
<feature type="transmembrane region" description="Helical" evidence="1">
    <location>
        <begin position="70"/>
        <end position="94"/>
    </location>
</feature>